<organism evidence="2 3">
    <name type="scientific">Staphylococcus warneri</name>
    <dbReference type="NCBI Taxonomy" id="1292"/>
    <lineage>
        <taxon>Bacteria</taxon>
        <taxon>Bacillati</taxon>
        <taxon>Bacillota</taxon>
        <taxon>Bacilli</taxon>
        <taxon>Bacillales</taxon>
        <taxon>Staphylococcaceae</taxon>
        <taxon>Staphylococcus</taxon>
    </lineage>
</organism>
<proteinExistence type="predicted"/>
<keyword evidence="1" id="KW-1133">Transmembrane helix</keyword>
<evidence type="ECO:0000313" key="2">
    <source>
        <dbReference type="EMBL" id="PTI51393.1"/>
    </source>
</evidence>
<protein>
    <submittedName>
        <fullName evidence="2">Uncharacterized protein</fullName>
    </submittedName>
</protein>
<accession>A0A2T4Q141</accession>
<dbReference type="EMBL" id="PZEV01000013">
    <property type="protein sequence ID" value="PTI51393.1"/>
    <property type="molecule type" value="Genomic_DNA"/>
</dbReference>
<dbReference type="AlphaFoldDB" id="A0A2T4Q141"/>
<sequence length="82" mass="9444">MNANKNKFFIFKIGFDLLSAISIILILIIITLNFYINGHLHGQFEMGFHVESNQIYLLSFLIILIILSSLTSFLLGRFNNNH</sequence>
<comment type="caution">
    <text evidence="2">The sequence shown here is derived from an EMBL/GenBank/DDBJ whole genome shotgun (WGS) entry which is preliminary data.</text>
</comment>
<keyword evidence="1" id="KW-0472">Membrane</keyword>
<reference evidence="2 3" key="1">
    <citation type="journal article" date="2016" name="Front. Microbiol.">
        <title>Comprehensive Phylogenetic Analysis of Bovine Non-aureus Staphylococci Species Based on Whole-Genome Sequencing.</title>
        <authorList>
            <person name="Naushad S."/>
            <person name="Barkema H.W."/>
            <person name="Luby C."/>
            <person name="Condas L.A."/>
            <person name="Nobrega D.B."/>
            <person name="Carson D.A."/>
            <person name="De Buck J."/>
        </authorList>
    </citation>
    <scope>NUCLEOTIDE SEQUENCE [LARGE SCALE GENOMIC DNA]</scope>
    <source>
        <strain evidence="2 3">SNUC 2993</strain>
    </source>
</reference>
<gene>
    <name evidence="2" type="ORF">BU085_05225</name>
</gene>
<evidence type="ECO:0000256" key="1">
    <source>
        <dbReference type="SAM" id="Phobius"/>
    </source>
</evidence>
<dbReference type="Proteomes" id="UP000240717">
    <property type="component" value="Unassembled WGS sequence"/>
</dbReference>
<evidence type="ECO:0000313" key="3">
    <source>
        <dbReference type="Proteomes" id="UP000240717"/>
    </source>
</evidence>
<keyword evidence="1" id="KW-0812">Transmembrane</keyword>
<feature type="transmembrane region" description="Helical" evidence="1">
    <location>
        <begin position="55"/>
        <end position="76"/>
    </location>
</feature>
<feature type="transmembrane region" description="Helical" evidence="1">
    <location>
        <begin position="9"/>
        <end position="35"/>
    </location>
</feature>
<name>A0A2T4Q141_STAWA</name>